<name>A0A7C9JDU3_9BACT</name>
<organism evidence="3">
    <name type="scientific">Muribaculaceae bacterium Z82</name>
    <dbReference type="NCBI Taxonomy" id="2304548"/>
    <lineage>
        <taxon>Bacteria</taxon>
        <taxon>Pseudomonadati</taxon>
        <taxon>Bacteroidota</taxon>
        <taxon>Bacteroidia</taxon>
        <taxon>Bacteroidales</taxon>
        <taxon>Muribaculaceae</taxon>
    </lineage>
</organism>
<reference evidence="3" key="1">
    <citation type="submission" date="2018-08" db="EMBL/GenBank/DDBJ databases">
        <title>Murine metabolic-syndrome-specific gut microbial biobank.</title>
        <authorList>
            <person name="Liu C."/>
        </authorList>
    </citation>
    <scope>NUCLEOTIDE SEQUENCE [LARGE SCALE GENOMIC DNA]</scope>
    <source>
        <strain evidence="3">Z82</strain>
    </source>
</reference>
<dbReference type="InterPro" id="IPR019198">
    <property type="entry name" value="Beta_propeller_containing"/>
</dbReference>
<feature type="compositionally biased region" description="Low complexity" evidence="1">
    <location>
        <begin position="56"/>
        <end position="68"/>
    </location>
</feature>
<sequence>MTSEEDQAVIDAMLDQLEDVAVPESLHPDAVRKRLLALEQAESPAPAHVPGAGESVRVVRGARAQGRATPEPRRRQGLPRRLLVAASVVLALGVGVWGLTAIAGAGGTGLGMAGSQDGEPGFAAVKDILTQEVRDDLLAVEEAARQPGLAAASSYGEIRASLLAYEAQQAVRYGGVIGSRTEVTDVQSDGAKAVTESAVDDAAPMEAGAVADYSDTNVRTEGVGEADVVKTDGRYLYVLQDDSQRVAVVDVQNGNMEPLGCAQVDSAQISEFYVEGQSLYVLSTEYPSADDSDGALSDTWYTSASPITRLDTFDLSDPAQPRLAASATQSGSYSSSRFADGFIYVFSNYLVSDVAGSEDPATYVPCIGGKAIACSDVYLPPNVTANQYLVVSAFAADNPGESVSQKAVLSDFGQLYVSASNIYVYETIYNGEYDIMPLARTIEDEAGQVDPAAEGQEDGSLGESAEGESGDGPVAGSDGAFAEDGEWDNSVRRTSIRKLSFSGGEIEGAAQTKVDGVLDSSWSIDEYDGYLRLVTTLYDDEFNSANAVYVLNGQLELVGSIEGLAEDERVYSARLMGDTGYFVTFRETDPLFSVDFSDPENPRIIGELKIPGFSEYLHPYGDGLLLGIGMEADEETGVTDGVKLSMFDVSDPAAVSEVAKTTIEGCYHTDVFYDYRAVLVDQPYNIIGFSGYGNQGETYFVYSYNPGTGFTRDMAEDVNGGSWMSPRGVRIGDVLYVVKGNAVESYSLKTFKKIDDLLI</sequence>
<keyword evidence="2" id="KW-1133">Transmembrane helix</keyword>
<comment type="caution">
    <text evidence="3">The sequence shown here is derived from an EMBL/GenBank/DDBJ whole genome shotgun (WGS) entry which is preliminary data.</text>
</comment>
<proteinExistence type="predicted"/>
<accession>A0A7C9JDU3</accession>
<evidence type="ECO:0008006" key="4">
    <source>
        <dbReference type="Google" id="ProtNLM"/>
    </source>
</evidence>
<feature type="region of interest" description="Disordered" evidence="1">
    <location>
        <begin position="450"/>
        <end position="485"/>
    </location>
</feature>
<feature type="transmembrane region" description="Helical" evidence="2">
    <location>
        <begin position="82"/>
        <end position="106"/>
    </location>
</feature>
<evidence type="ECO:0000256" key="1">
    <source>
        <dbReference type="SAM" id="MobiDB-lite"/>
    </source>
</evidence>
<feature type="region of interest" description="Disordered" evidence="1">
    <location>
        <begin position="43"/>
        <end position="75"/>
    </location>
</feature>
<keyword evidence="2" id="KW-0472">Membrane</keyword>
<protein>
    <recommendedName>
        <fullName evidence="4">Beta propeller domain-containing protein</fullName>
    </recommendedName>
</protein>
<keyword evidence="2" id="KW-0812">Transmembrane</keyword>
<gene>
    <name evidence="3" type="ORF">D1639_06060</name>
</gene>
<evidence type="ECO:0000256" key="2">
    <source>
        <dbReference type="SAM" id="Phobius"/>
    </source>
</evidence>
<evidence type="ECO:0000313" key="3">
    <source>
        <dbReference type="EMBL" id="NBI34599.1"/>
    </source>
</evidence>
<dbReference type="Pfam" id="PF09826">
    <property type="entry name" value="Beta_propel"/>
    <property type="match status" value="1"/>
</dbReference>
<dbReference type="AlphaFoldDB" id="A0A7C9JDU3"/>
<dbReference type="EMBL" id="QWKH01000036">
    <property type="protein sequence ID" value="NBI34599.1"/>
    <property type="molecule type" value="Genomic_DNA"/>
</dbReference>